<name>A0A1Y3B8E3_EURMA</name>
<proteinExistence type="predicted"/>
<reference evidence="1 2" key="1">
    <citation type="submission" date="2017-03" db="EMBL/GenBank/DDBJ databases">
        <title>Genome Survey of Euroglyphus maynei.</title>
        <authorList>
            <person name="Arlian L.G."/>
            <person name="Morgan M.S."/>
            <person name="Rider S.D."/>
        </authorList>
    </citation>
    <scope>NUCLEOTIDE SEQUENCE [LARGE SCALE GENOMIC DNA]</scope>
    <source>
        <strain evidence="1">Arlian Lab</strain>
        <tissue evidence="1">Whole body</tissue>
    </source>
</reference>
<dbReference type="AlphaFoldDB" id="A0A1Y3B8E3"/>
<dbReference type="EMBL" id="MUJZ01038184">
    <property type="protein sequence ID" value="OTF76294.1"/>
    <property type="molecule type" value="Genomic_DNA"/>
</dbReference>
<evidence type="ECO:0000313" key="2">
    <source>
        <dbReference type="Proteomes" id="UP000194236"/>
    </source>
</evidence>
<protein>
    <submittedName>
        <fullName evidence="1">Uncharacterized protein</fullName>
    </submittedName>
</protein>
<comment type="caution">
    <text evidence="1">The sequence shown here is derived from an EMBL/GenBank/DDBJ whole genome shotgun (WGS) entry which is preliminary data.</text>
</comment>
<keyword evidence="2" id="KW-1185">Reference proteome</keyword>
<sequence>MKLTKKFRDEYTKLNIKEPACICKFLTGFCDGTCSISPFIFNDSLLERTIDGGMDVSLEAMESPLLESTPLTPLISGDT</sequence>
<gene>
    <name evidence="1" type="ORF">BLA29_003315</name>
</gene>
<organism evidence="1 2">
    <name type="scientific">Euroglyphus maynei</name>
    <name type="common">Mayne's house dust mite</name>
    <dbReference type="NCBI Taxonomy" id="6958"/>
    <lineage>
        <taxon>Eukaryota</taxon>
        <taxon>Metazoa</taxon>
        <taxon>Ecdysozoa</taxon>
        <taxon>Arthropoda</taxon>
        <taxon>Chelicerata</taxon>
        <taxon>Arachnida</taxon>
        <taxon>Acari</taxon>
        <taxon>Acariformes</taxon>
        <taxon>Sarcoptiformes</taxon>
        <taxon>Astigmata</taxon>
        <taxon>Psoroptidia</taxon>
        <taxon>Analgoidea</taxon>
        <taxon>Pyroglyphidae</taxon>
        <taxon>Pyroglyphinae</taxon>
        <taxon>Euroglyphus</taxon>
    </lineage>
</organism>
<evidence type="ECO:0000313" key="1">
    <source>
        <dbReference type="EMBL" id="OTF76294.1"/>
    </source>
</evidence>
<dbReference type="Proteomes" id="UP000194236">
    <property type="component" value="Unassembled WGS sequence"/>
</dbReference>
<accession>A0A1Y3B8E3</accession>